<keyword evidence="3 4" id="KW-0808">Transferase</keyword>
<dbReference type="CDD" id="cd00833">
    <property type="entry name" value="PKS"/>
    <property type="match status" value="1"/>
</dbReference>
<dbReference type="Proteomes" id="UP000245768">
    <property type="component" value="Unassembled WGS sequence"/>
</dbReference>
<dbReference type="PANTHER" id="PTHR43775">
    <property type="entry name" value="FATTY ACID SYNTHASE"/>
    <property type="match status" value="1"/>
</dbReference>
<evidence type="ECO:0000256" key="5">
    <source>
        <dbReference type="SAM" id="MobiDB-lite"/>
    </source>
</evidence>
<keyword evidence="1" id="KW-0596">Phosphopantetheine</keyword>
<feature type="region of interest" description="Disordered" evidence="5">
    <location>
        <begin position="376"/>
        <end position="417"/>
    </location>
</feature>
<dbReference type="InterPro" id="IPR018201">
    <property type="entry name" value="Ketoacyl_synth_AS"/>
</dbReference>
<dbReference type="GO" id="GO:0004315">
    <property type="term" value="F:3-oxoacyl-[acyl-carrier-protein] synthase activity"/>
    <property type="evidence" value="ECO:0007669"/>
    <property type="project" value="InterPro"/>
</dbReference>
<evidence type="ECO:0000256" key="4">
    <source>
        <dbReference type="RuleBase" id="RU003694"/>
    </source>
</evidence>
<proteinExistence type="inferred from homology"/>
<feature type="region of interest" description="Disordered" evidence="5">
    <location>
        <begin position="313"/>
        <end position="344"/>
    </location>
</feature>
<dbReference type="InterPro" id="IPR016039">
    <property type="entry name" value="Thiolase-like"/>
</dbReference>
<keyword evidence="8" id="KW-1185">Reference proteome</keyword>
<name>A0A316YBD3_9BASI</name>
<gene>
    <name evidence="7" type="ORF">FA10DRAFT_289509</name>
</gene>
<dbReference type="GeneID" id="37046218"/>
<dbReference type="GO" id="GO:0006633">
    <property type="term" value="P:fatty acid biosynthetic process"/>
    <property type="evidence" value="ECO:0007669"/>
    <property type="project" value="InterPro"/>
</dbReference>
<dbReference type="Pfam" id="PF02801">
    <property type="entry name" value="Ketoacyl-synt_C"/>
    <property type="match status" value="1"/>
</dbReference>
<dbReference type="Gene3D" id="3.40.47.10">
    <property type="match status" value="2"/>
</dbReference>
<dbReference type="SMART" id="SM00825">
    <property type="entry name" value="PKS_KS"/>
    <property type="match status" value="1"/>
</dbReference>
<feature type="domain" description="Ketosynthase family 3 (KS3)" evidence="6">
    <location>
        <begin position="1"/>
        <end position="316"/>
    </location>
</feature>
<evidence type="ECO:0000313" key="8">
    <source>
        <dbReference type="Proteomes" id="UP000245768"/>
    </source>
</evidence>
<comment type="similarity">
    <text evidence="4">Belongs to the thiolase-like superfamily. Beta-ketoacyl-ACP synthases family.</text>
</comment>
<keyword evidence="2" id="KW-0597">Phosphoprotein</keyword>
<evidence type="ECO:0000256" key="1">
    <source>
        <dbReference type="ARBA" id="ARBA00022450"/>
    </source>
</evidence>
<dbReference type="PROSITE" id="PS52004">
    <property type="entry name" value="KS3_2"/>
    <property type="match status" value="1"/>
</dbReference>
<dbReference type="GO" id="GO:0004312">
    <property type="term" value="F:fatty acid synthase activity"/>
    <property type="evidence" value="ECO:0007669"/>
    <property type="project" value="TreeGrafter"/>
</dbReference>
<dbReference type="InterPro" id="IPR050091">
    <property type="entry name" value="PKS_NRPS_Biosynth_Enz"/>
</dbReference>
<protein>
    <submittedName>
        <fullName evidence="7">Thiolase-like protein</fullName>
    </submittedName>
</protein>
<feature type="compositionally biased region" description="Gly residues" evidence="5">
    <location>
        <begin position="314"/>
        <end position="323"/>
    </location>
</feature>
<dbReference type="Pfam" id="PF00109">
    <property type="entry name" value="ketoacyl-synt"/>
    <property type="match status" value="1"/>
</dbReference>
<dbReference type="InParanoid" id="A0A316YBD3"/>
<dbReference type="OrthoDB" id="329835at2759"/>
<dbReference type="InterPro" id="IPR014030">
    <property type="entry name" value="Ketoacyl_synth_N"/>
</dbReference>
<evidence type="ECO:0000313" key="7">
    <source>
        <dbReference type="EMBL" id="PWN86632.1"/>
    </source>
</evidence>
<feature type="compositionally biased region" description="Polar residues" evidence="5">
    <location>
        <begin position="388"/>
        <end position="402"/>
    </location>
</feature>
<dbReference type="PROSITE" id="PS00606">
    <property type="entry name" value="KS3_1"/>
    <property type="match status" value="1"/>
</dbReference>
<dbReference type="InterPro" id="IPR014031">
    <property type="entry name" value="Ketoacyl_synth_C"/>
</dbReference>
<dbReference type="EMBL" id="KZ819643">
    <property type="protein sequence ID" value="PWN86632.1"/>
    <property type="molecule type" value="Genomic_DNA"/>
</dbReference>
<evidence type="ECO:0000259" key="6">
    <source>
        <dbReference type="PROSITE" id="PS52004"/>
    </source>
</evidence>
<sequence>MTPQTHKFIEVTYRALQGSSVETTTMGVFVGGSQVRQKPLHESEFSADAHHQTGQCDCMLANRLSFVFDTRGSSYNTDTACSASATAMHLASEALAGVASASRPSLRLPATWPRALPEDANGHVRGGAAVSIVLKPLVAARRNGDRIQGTIPGTVLNANGATAAGLMSPSEASLRACVAKAWQSAGLEPRLASYVEVHATSTTVGDRIVGASLDISGGASQSRAKPLIVGSVKSNVGHKEFCAFLVSLIKALHILRRGKTVPQICAQRASKAIEAAGIVCRQCTKIASGEPLGARPWIGITASGLGGSSAHVARGGGRGGGYGTKDTRHRGWHSTSGSEGNPDDREQQLHLFVVSSLTEPATCAALPPARLLRTQTRISRNGVDPRSTGETESLGDVSSGSQYRKDFEKGWATDALG</sequence>
<reference evidence="7 8" key="1">
    <citation type="journal article" date="2018" name="Mol. Biol. Evol.">
        <title>Broad Genomic Sampling Reveals a Smut Pathogenic Ancestry of the Fungal Clade Ustilaginomycotina.</title>
        <authorList>
            <person name="Kijpornyongpan T."/>
            <person name="Mondo S.J."/>
            <person name="Barry K."/>
            <person name="Sandor L."/>
            <person name="Lee J."/>
            <person name="Lipzen A."/>
            <person name="Pangilinan J."/>
            <person name="LaButti K."/>
            <person name="Hainaut M."/>
            <person name="Henrissat B."/>
            <person name="Grigoriev I.V."/>
            <person name="Spatafora J.W."/>
            <person name="Aime M.C."/>
        </authorList>
    </citation>
    <scope>NUCLEOTIDE SEQUENCE [LARGE SCALE GENOMIC DNA]</scope>
    <source>
        <strain evidence="7 8">MCA 4198</strain>
    </source>
</reference>
<dbReference type="STRING" id="215250.A0A316YBD3"/>
<dbReference type="RefSeq" id="XP_025373830.1">
    <property type="nucleotide sequence ID" value="XM_025524302.1"/>
</dbReference>
<dbReference type="InterPro" id="IPR020841">
    <property type="entry name" value="PKS_Beta-ketoAc_synthase_dom"/>
</dbReference>
<evidence type="ECO:0000256" key="3">
    <source>
        <dbReference type="ARBA" id="ARBA00022679"/>
    </source>
</evidence>
<organism evidence="7 8">
    <name type="scientific">Acaromyces ingoldii</name>
    <dbReference type="NCBI Taxonomy" id="215250"/>
    <lineage>
        <taxon>Eukaryota</taxon>
        <taxon>Fungi</taxon>
        <taxon>Dikarya</taxon>
        <taxon>Basidiomycota</taxon>
        <taxon>Ustilaginomycotina</taxon>
        <taxon>Exobasidiomycetes</taxon>
        <taxon>Exobasidiales</taxon>
        <taxon>Cryptobasidiaceae</taxon>
        <taxon>Acaromyces</taxon>
    </lineage>
</organism>
<evidence type="ECO:0000256" key="2">
    <source>
        <dbReference type="ARBA" id="ARBA00022553"/>
    </source>
</evidence>
<dbReference type="AlphaFoldDB" id="A0A316YBD3"/>
<dbReference type="PANTHER" id="PTHR43775:SF37">
    <property type="entry name" value="SI:DKEY-61P9.11"/>
    <property type="match status" value="1"/>
</dbReference>
<accession>A0A316YBD3</accession>
<dbReference type="SUPFAM" id="SSF53901">
    <property type="entry name" value="Thiolase-like"/>
    <property type="match status" value="2"/>
</dbReference>